<accession>A0A976FJX1</accession>
<evidence type="ECO:0000256" key="3">
    <source>
        <dbReference type="ARBA" id="ARBA00023002"/>
    </source>
</evidence>
<sequence length="321" mass="36297">MKAYKACEKRWKSSMIDDLLLDGALVDVRNLSTEQQKNVCRVGSWKWSQNLEERPVLGFDGFGKSHHGLCVIPSALDEITQLHFAHACLTEFVELPHLTNLHKQNHQFSGIWNQACESYPQNPSEFPLLAKLSWSALGYHYDWTARKYHRDKHSPVPESLQQLGKKCAAACGMKLAPEAIIINFYKTKSAMGGHLDDAEFTMDHPVISLSLGSSCIFLIGGQSKDEPPLQILLRSGDIVVMGGVSRRCYHGVARVFPTRCSLDFYKFDAISRSKAHYDELEYVKRYLNSQRININIRQVYPGEISTSKKDSQTHSPQIAIN</sequence>
<gene>
    <name evidence="7" type="ORF">CCR75_003798</name>
</gene>
<evidence type="ECO:0000256" key="4">
    <source>
        <dbReference type="ARBA" id="ARBA00023004"/>
    </source>
</evidence>
<dbReference type="GeneID" id="94347562"/>
<keyword evidence="2" id="KW-0223">Dioxygenase</keyword>
<dbReference type="PANTHER" id="PTHR16557">
    <property type="entry name" value="ALKYLATED DNA REPAIR PROTEIN ALKB-RELATED"/>
    <property type="match status" value="1"/>
</dbReference>
<dbReference type="SUPFAM" id="SSF51197">
    <property type="entry name" value="Clavaminate synthase-like"/>
    <property type="match status" value="1"/>
</dbReference>
<name>A0A976FJX1_BRELC</name>
<dbReference type="GO" id="GO:0035516">
    <property type="term" value="F:broad specificity oxidative DNA demethylase activity"/>
    <property type="evidence" value="ECO:0007669"/>
    <property type="project" value="TreeGrafter"/>
</dbReference>
<protein>
    <recommendedName>
        <fullName evidence="6">Alpha-ketoglutarate-dependent dioxygenase AlkB-like domain-containing protein</fullName>
    </recommendedName>
</protein>
<evidence type="ECO:0000313" key="8">
    <source>
        <dbReference type="Proteomes" id="UP000294530"/>
    </source>
</evidence>
<comment type="cofactor">
    <cofactor evidence="5">
        <name>Fe(2+)</name>
        <dbReference type="ChEBI" id="CHEBI:29033"/>
    </cofactor>
    <text evidence="5">Binds 1 Fe(2+) ion per subunit.</text>
</comment>
<organism evidence="7 8">
    <name type="scientific">Bremia lactucae</name>
    <name type="common">Lettuce downy mildew</name>
    <dbReference type="NCBI Taxonomy" id="4779"/>
    <lineage>
        <taxon>Eukaryota</taxon>
        <taxon>Sar</taxon>
        <taxon>Stramenopiles</taxon>
        <taxon>Oomycota</taxon>
        <taxon>Peronosporomycetes</taxon>
        <taxon>Peronosporales</taxon>
        <taxon>Peronosporaceae</taxon>
        <taxon>Bremia</taxon>
    </lineage>
</organism>
<feature type="binding site" evidence="5">
    <location>
        <position position="250"/>
    </location>
    <ligand>
        <name>Fe cation</name>
        <dbReference type="ChEBI" id="CHEBI:24875"/>
        <note>catalytic</note>
    </ligand>
</feature>
<evidence type="ECO:0000259" key="6">
    <source>
        <dbReference type="Pfam" id="PF13532"/>
    </source>
</evidence>
<evidence type="ECO:0000256" key="2">
    <source>
        <dbReference type="ARBA" id="ARBA00022964"/>
    </source>
</evidence>
<keyword evidence="3" id="KW-0560">Oxidoreductase</keyword>
<evidence type="ECO:0000313" key="7">
    <source>
        <dbReference type="EMBL" id="TDH68016.1"/>
    </source>
</evidence>
<dbReference type="RefSeq" id="XP_067817515.1">
    <property type="nucleotide sequence ID" value="XM_067961891.1"/>
</dbReference>
<feature type="binding site" evidence="5">
    <location>
        <position position="194"/>
    </location>
    <ligand>
        <name>Fe cation</name>
        <dbReference type="ChEBI" id="CHEBI:24875"/>
        <note>catalytic</note>
    </ligand>
</feature>
<keyword evidence="8" id="KW-1185">Reference proteome</keyword>
<dbReference type="Gene3D" id="2.60.120.590">
    <property type="entry name" value="Alpha-ketoglutarate-dependent dioxygenase AlkB-like"/>
    <property type="match status" value="1"/>
</dbReference>
<dbReference type="GO" id="GO:0035513">
    <property type="term" value="P:oxidative RNA demethylation"/>
    <property type="evidence" value="ECO:0007669"/>
    <property type="project" value="TreeGrafter"/>
</dbReference>
<evidence type="ECO:0000256" key="5">
    <source>
        <dbReference type="PIRSR" id="PIRSR604574-2"/>
    </source>
</evidence>
<dbReference type="InterPro" id="IPR037151">
    <property type="entry name" value="AlkB-like_sf"/>
</dbReference>
<dbReference type="GO" id="GO:0035515">
    <property type="term" value="F:oxidative RNA demethylase activity"/>
    <property type="evidence" value="ECO:0007669"/>
    <property type="project" value="TreeGrafter"/>
</dbReference>
<keyword evidence="4 5" id="KW-0408">Iron</keyword>
<evidence type="ECO:0000256" key="1">
    <source>
        <dbReference type="ARBA" id="ARBA00022723"/>
    </source>
</evidence>
<dbReference type="InterPro" id="IPR004574">
    <property type="entry name" value="Alkb"/>
</dbReference>
<dbReference type="KEGG" id="blac:94347562"/>
<dbReference type="AlphaFoldDB" id="A0A976FJX1"/>
<feature type="binding site" evidence="5">
    <location>
        <position position="196"/>
    </location>
    <ligand>
        <name>Fe cation</name>
        <dbReference type="ChEBI" id="CHEBI:24875"/>
        <note>catalytic</note>
    </ligand>
</feature>
<dbReference type="InterPro" id="IPR027450">
    <property type="entry name" value="AlkB-like"/>
</dbReference>
<dbReference type="EMBL" id="SHOA02000013">
    <property type="protein sequence ID" value="TDH68016.1"/>
    <property type="molecule type" value="Genomic_DNA"/>
</dbReference>
<proteinExistence type="predicted"/>
<feature type="domain" description="Alpha-ketoglutarate-dependent dioxygenase AlkB-like" evidence="6">
    <location>
        <begin position="89"/>
        <end position="297"/>
    </location>
</feature>
<dbReference type="Pfam" id="PF13532">
    <property type="entry name" value="2OG-FeII_Oxy_2"/>
    <property type="match status" value="1"/>
</dbReference>
<dbReference type="Proteomes" id="UP000294530">
    <property type="component" value="Unassembled WGS sequence"/>
</dbReference>
<keyword evidence="1 5" id="KW-0479">Metal-binding</keyword>
<dbReference type="PANTHER" id="PTHR16557:SF11">
    <property type="entry name" value="ALPHA-KETOGLUTARATE-DEPENDENT DIOXYGENASE ALKB"/>
    <property type="match status" value="1"/>
</dbReference>
<reference evidence="7 8" key="1">
    <citation type="journal article" date="2021" name="Genome Biol.">
        <title>AFLAP: assembly-free linkage analysis pipeline using k-mers from genome sequencing data.</title>
        <authorList>
            <person name="Fletcher K."/>
            <person name="Zhang L."/>
            <person name="Gil J."/>
            <person name="Han R."/>
            <person name="Cavanaugh K."/>
            <person name="Michelmore R."/>
        </authorList>
    </citation>
    <scope>NUCLEOTIDE SEQUENCE [LARGE SCALE GENOMIC DNA]</scope>
    <source>
        <strain evidence="7 8">SF5</strain>
    </source>
</reference>
<comment type="caution">
    <text evidence="7">The sequence shown here is derived from an EMBL/GenBank/DDBJ whole genome shotgun (WGS) entry which is preliminary data.</text>
</comment>
<dbReference type="GO" id="GO:0005737">
    <property type="term" value="C:cytoplasm"/>
    <property type="evidence" value="ECO:0007669"/>
    <property type="project" value="TreeGrafter"/>
</dbReference>
<dbReference type="GO" id="GO:0008198">
    <property type="term" value="F:ferrous iron binding"/>
    <property type="evidence" value="ECO:0007669"/>
    <property type="project" value="TreeGrafter"/>
</dbReference>
<dbReference type="OrthoDB" id="6614653at2759"/>